<gene>
    <name evidence="1" type="ORF">RR46_06761</name>
</gene>
<evidence type="ECO:0000313" key="1">
    <source>
        <dbReference type="EMBL" id="KPI96027.1"/>
    </source>
</evidence>
<reference evidence="1 2" key="1">
    <citation type="journal article" date="2015" name="Nat. Commun.">
        <title>Outbred genome sequencing and CRISPR/Cas9 gene editing in butterflies.</title>
        <authorList>
            <person name="Li X."/>
            <person name="Fan D."/>
            <person name="Zhang W."/>
            <person name="Liu G."/>
            <person name="Zhang L."/>
            <person name="Zhao L."/>
            <person name="Fang X."/>
            <person name="Chen L."/>
            <person name="Dong Y."/>
            <person name="Chen Y."/>
            <person name="Ding Y."/>
            <person name="Zhao R."/>
            <person name="Feng M."/>
            <person name="Zhu Y."/>
            <person name="Feng Y."/>
            <person name="Jiang X."/>
            <person name="Zhu D."/>
            <person name="Xiang H."/>
            <person name="Feng X."/>
            <person name="Li S."/>
            <person name="Wang J."/>
            <person name="Zhang G."/>
            <person name="Kronforst M.R."/>
            <person name="Wang W."/>
        </authorList>
    </citation>
    <scope>NUCLEOTIDE SEQUENCE [LARGE SCALE GENOMIC DNA]</scope>
    <source>
        <strain evidence="1">Ya'a_city_454_Px</strain>
        <tissue evidence="1">Whole body</tissue>
    </source>
</reference>
<sequence length="71" mass="8002">MQLRTPAPGLDVAVAQGVWDSPKVVRPYPLKPLGPSLHVWSRSVPAEPLPELRPVLLRVQRSLYLLFTYQT</sequence>
<dbReference type="Proteomes" id="UP000053268">
    <property type="component" value="Unassembled WGS sequence"/>
</dbReference>
<accession>A0A194PRT9</accession>
<keyword evidence="2" id="KW-1185">Reference proteome</keyword>
<proteinExistence type="predicted"/>
<organism evidence="1 2">
    <name type="scientific">Papilio xuthus</name>
    <name type="common">Asian swallowtail butterfly</name>
    <dbReference type="NCBI Taxonomy" id="66420"/>
    <lineage>
        <taxon>Eukaryota</taxon>
        <taxon>Metazoa</taxon>
        <taxon>Ecdysozoa</taxon>
        <taxon>Arthropoda</taxon>
        <taxon>Hexapoda</taxon>
        <taxon>Insecta</taxon>
        <taxon>Pterygota</taxon>
        <taxon>Neoptera</taxon>
        <taxon>Endopterygota</taxon>
        <taxon>Lepidoptera</taxon>
        <taxon>Glossata</taxon>
        <taxon>Ditrysia</taxon>
        <taxon>Papilionoidea</taxon>
        <taxon>Papilionidae</taxon>
        <taxon>Papilioninae</taxon>
        <taxon>Papilio</taxon>
    </lineage>
</organism>
<name>A0A194PRT9_PAPXU</name>
<dbReference type="EMBL" id="KQ459594">
    <property type="protein sequence ID" value="KPI96027.1"/>
    <property type="molecule type" value="Genomic_DNA"/>
</dbReference>
<protein>
    <submittedName>
        <fullName evidence="1">Uncharacterized protein</fullName>
    </submittedName>
</protein>
<dbReference type="AlphaFoldDB" id="A0A194PRT9"/>
<evidence type="ECO:0000313" key="2">
    <source>
        <dbReference type="Proteomes" id="UP000053268"/>
    </source>
</evidence>